<keyword evidence="2" id="KW-0576">Peroxisome</keyword>
<keyword evidence="4" id="KW-1133">Transmembrane helix</keyword>
<dbReference type="InterPro" id="IPR026510">
    <property type="entry name" value="PEX11C_met"/>
</dbReference>
<dbReference type="AlphaFoldDB" id="A0AAV5U1G7"/>
<accession>A0AAV5U1G7</accession>
<keyword evidence="6" id="KW-1185">Reference proteome</keyword>
<keyword evidence="1 4" id="KW-0472">Membrane</keyword>
<evidence type="ECO:0000256" key="3">
    <source>
        <dbReference type="ARBA" id="ARBA00046271"/>
    </source>
</evidence>
<reference evidence="5" key="1">
    <citation type="submission" date="2023-10" db="EMBL/GenBank/DDBJ databases">
        <title>Genome assembly of Pristionchus species.</title>
        <authorList>
            <person name="Yoshida K."/>
            <person name="Sommer R.J."/>
        </authorList>
    </citation>
    <scope>NUCLEOTIDE SEQUENCE</scope>
    <source>
        <strain evidence="5">RS0144</strain>
    </source>
</reference>
<dbReference type="EMBL" id="BTSX01000005">
    <property type="protein sequence ID" value="GMT00280.1"/>
    <property type="molecule type" value="Genomic_DNA"/>
</dbReference>
<comment type="caution">
    <text evidence="5">The sequence shown here is derived from an EMBL/GenBank/DDBJ whole genome shotgun (WGS) entry which is preliminary data.</text>
</comment>
<gene>
    <name evidence="5" type="ORF">PENTCL1PPCAC_22454</name>
</gene>
<dbReference type="PANTHER" id="PTHR20990">
    <property type="entry name" value="PEROXISOMAL BIOGENESIS FACTOR 11"/>
    <property type="match status" value="1"/>
</dbReference>
<sequence>YRMSLSPPSLDALCKSMNSYAGRDKIVRSLAFASALQALSHNPPSKEFAAFAKQLSSARLVFRQFNHPGMIKGCLGLMQRAPEDEIERYCAYTVTGVYTVYGMVECVAWLADAKIINGDSVKLFRWCLYLWLTALFAGIVRQLRILARRSEWSLEKVKEDVLLLISFCCDFISGTNSLPPGILWAGKLQSRTTAKFSLVASLIGFYRTF</sequence>
<evidence type="ECO:0000256" key="4">
    <source>
        <dbReference type="SAM" id="Phobius"/>
    </source>
</evidence>
<evidence type="ECO:0000256" key="2">
    <source>
        <dbReference type="ARBA" id="ARBA00023140"/>
    </source>
</evidence>
<dbReference type="GO" id="GO:0005778">
    <property type="term" value="C:peroxisomal membrane"/>
    <property type="evidence" value="ECO:0007669"/>
    <property type="project" value="UniProtKB-SubCell"/>
</dbReference>
<dbReference type="PANTHER" id="PTHR20990:SF1">
    <property type="entry name" value="PEROXISOMAL MEMBRANE PROTEIN 11C"/>
    <property type="match status" value="1"/>
</dbReference>
<dbReference type="Proteomes" id="UP001432027">
    <property type="component" value="Unassembled WGS sequence"/>
</dbReference>
<name>A0AAV5U1G7_9BILA</name>
<organism evidence="5 6">
    <name type="scientific">Pristionchus entomophagus</name>
    <dbReference type="NCBI Taxonomy" id="358040"/>
    <lineage>
        <taxon>Eukaryota</taxon>
        <taxon>Metazoa</taxon>
        <taxon>Ecdysozoa</taxon>
        <taxon>Nematoda</taxon>
        <taxon>Chromadorea</taxon>
        <taxon>Rhabditida</taxon>
        <taxon>Rhabditina</taxon>
        <taxon>Diplogasteromorpha</taxon>
        <taxon>Diplogasteroidea</taxon>
        <taxon>Neodiplogasteridae</taxon>
        <taxon>Pristionchus</taxon>
    </lineage>
</organism>
<evidence type="ECO:0000256" key="1">
    <source>
        <dbReference type="ARBA" id="ARBA00023136"/>
    </source>
</evidence>
<proteinExistence type="predicted"/>
<evidence type="ECO:0000313" key="5">
    <source>
        <dbReference type="EMBL" id="GMT00280.1"/>
    </source>
</evidence>
<dbReference type="GO" id="GO:0016559">
    <property type="term" value="P:peroxisome fission"/>
    <property type="evidence" value="ECO:0007669"/>
    <property type="project" value="InterPro"/>
</dbReference>
<feature type="transmembrane region" description="Helical" evidence="4">
    <location>
        <begin position="89"/>
        <end position="111"/>
    </location>
</feature>
<dbReference type="InterPro" id="IPR008733">
    <property type="entry name" value="PEX11"/>
</dbReference>
<dbReference type="Pfam" id="PF05648">
    <property type="entry name" value="PEX11"/>
    <property type="match status" value="1"/>
</dbReference>
<keyword evidence="4" id="KW-0812">Transmembrane</keyword>
<comment type="subcellular location">
    <subcellularLocation>
        <location evidence="3">Peroxisome membrane</location>
    </subcellularLocation>
</comment>
<feature type="non-terminal residue" evidence="5">
    <location>
        <position position="1"/>
    </location>
</feature>
<evidence type="ECO:0000313" key="6">
    <source>
        <dbReference type="Proteomes" id="UP001432027"/>
    </source>
</evidence>
<protein>
    <submittedName>
        <fullName evidence="5">Uncharacterized protein</fullName>
    </submittedName>
</protein>
<feature type="transmembrane region" description="Helical" evidence="4">
    <location>
        <begin position="123"/>
        <end position="140"/>
    </location>
</feature>